<dbReference type="Proteomes" id="UP001298753">
    <property type="component" value="Unassembled WGS sequence"/>
</dbReference>
<dbReference type="GeneID" id="98659101"/>
<reference evidence="1 2" key="1">
    <citation type="submission" date="2021-10" db="EMBL/GenBank/DDBJ databases">
        <title>Anaerobic single-cell dispensing facilitates the cultivation of human gut bacteria.</title>
        <authorList>
            <person name="Afrizal A."/>
        </authorList>
    </citation>
    <scope>NUCLEOTIDE SEQUENCE [LARGE SCALE GENOMIC DNA]</scope>
    <source>
        <strain evidence="1 2">CLA-AA-H270</strain>
    </source>
</reference>
<protein>
    <submittedName>
        <fullName evidence="1">Uncharacterized protein</fullName>
    </submittedName>
</protein>
<name>A0AAW4VZM3_9FIRM</name>
<evidence type="ECO:0000313" key="1">
    <source>
        <dbReference type="EMBL" id="MCC2176238.1"/>
    </source>
</evidence>
<dbReference type="AlphaFoldDB" id="A0AAW4VZM3"/>
<sequence length="74" mass="8540">MAQDRKKQVSGEIPFHFMQEMGHSPRAMEQFFDLPYQARQVLTDAVCISDEPEERRETALKSLANGGEGYCERF</sequence>
<keyword evidence="2" id="KW-1185">Reference proteome</keyword>
<evidence type="ECO:0000313" key="2">
    <source>
        <dbReference type="Proteomes" id="UP001298753"/>
    </source>
</evidence>
<organism evidence="1 2">
    <name type="scientific">Agathobaculum butyriciproducens</name>
    <dbReference type="NCBI Taxonomy" id="1628085"/>
    <lineage>
        <taxon>Bacteria</taxon>
        <taxon>Bacillati</taxon>
        <taxon>Bacillota</taxon>
        <taxon>Clostridia</taxon>
        <taxon>Eubacteriales</taxon>
        <taxon>Butyricicoccaceae</taxon>
        <taxon>Agathobaculum</taxon>
    </lineage>
</organism>
<dbReference type="RefSeq" id="WP_110435279.1">
    <property type="nucleotide sequence ID" value="NZ_DBEZDI010000065.1"/>
</dbReference>
<proteinExistence type="predicted"/>
<dbReference type="EMBL" id="JAJEPX010000006">
    <property type="protein sequence ID" value="MCC2176238.1"/>
    <property type="molecule type" value="Genomic_DNA"/>
</dbReference>
<accession>A0AAW4VZM3</accession>
<comment type="caution">
    <text evidence="1">The sequence shown here is derived from an EMBL/GenBank/DDBJ whole genome shotgun (WGS) entry which is preliminary data.</text>
</comment>
<gene>
    <name evidence="1" type="ORF">LKD22_03715</name>
</gene>